<protein>
    <submittedName>
        <fullName evidence="1">Uncharacterized protein</fullName>
    </submittedName>
</protein>
<dbReference type="KEGG" id="smil:18126333"/>
<sequence length="115" mass="13342">MKSGNLEVLHSTIVNQINVFLQERGIGIPDQWTTYELIKEHVINDETLFNFNNTDYLNKMIEDLSVAQNPVWVEATIDIIKIISPSPLDQFSIVPFFPMKTEKLYFSFTNKSFIN</sequence>
<dbReference type="RefSeq" id="YP_008992326.1">
    <property type="nucleotide sequence ID" value="NC_023209.1"/>
</dbReference>
<accession>V9P4Y6</accession>
<dbReference type="OrthoDB" id="994699at2759"/>
<dbReference type="AlphaFoldDB" id="V9P4Y6"/>
<reference evidence="1" key="1">
    <citation type="submission" date="2013-05" db="EMBL/GenBank/DDBJ databases">
        <title>The Mitochondrial Genome of the medicinal plant Salvia miltiorrhiza.</title>
        <authorList>
            <person name="Qian J."/>
        </authorList>
    </citation>
    <scope>NUCLEOTIDE SEQUENCE</scope>
</reference>
<gene>
    <name evidence="1" type="primary">orf115a</name>
    <name evidence="1" type="ORF">Salmi_Mp062</name>
</gene>
<dbReference type="EMBL" id="KF177345">
    <property type="protein sequence ID" value="AGU16591.1"/>
    <property type="molecule type" value="Genomic_DNA"/>
</dbReference>
<keyword evidence="1" id="KW-0496">Mitochondrion</keyword>
<proteinExistence type="predicted"/>
<evidence type="ECO:0000313" key="1">
    <source>
        <dbReference type="EMBL" id="AGU16591.1"/>
    </source>
</evidence>
<organism evidence="1">
    <name type="scientific">Salvia miltiorrhiza</name>
    <name type="common">Chinese sage</name>
    <dbReference type="NCBI Taxonomy" id="226208"/>
    <lineage>
        <taxon>Eukaryota</taxon>
        <taxon>Viridiplantae</taxon>
        <taxon>Streptophyta</taxon>
        <taxon>Embryophyta</taxon>
        <taxon>Tracheophyta</taxon>
        <taxon>Spermatophyta</taxon>
        <taxon>Magnoliopsida</taxon>
        <taxon>eudicotyledons</taxon>
        <taxon>Gunneridae</taxon>
        <taxon>Pentapetalae</taxon>
        <taxon>asterids</taxon>
        <taxon>lamiids</taxon>
        <taxon>Lamiales</taxon>
        <taxon>Lamiaceae</taxon>
        <taxon>Nepetoideae</taxon>
        <taxon>Mentheae</taxon>
        <taxon>Salviinae</taxon>
        <taxon>Salvia</taxon>
        <taxon>Salvia incertae sedis</taxon>
    </lineage>
</organism>
<dbReference type="GeneID" id="18126333"/>
<geneLocation type="mitochondrion" evidence="1"/>
<name>V9P4Y6_SALMI</name>